<accession>A0A9P3LMT0</accession>
<comment type="pathway">
    <text evidence="2">Cofactor biosynthesis; tetrahydrofolate biosynthesis; 4-aminobenzoate from chorismate: step 1/2.</text>
</comment>
<dbReference type="PRINTS" id="PR00096">
    <property type="entry name" value="GATASE"/>
</dbReference>
<evidence type="ECO:0000256" key="4">
    <source>
        <dbReference type="ARBA" id="ARBA00013139"/>
    </source>
</evidence>
<evidence type="ECO:0000256" key="8">
    <source>
        <dbReference type="ARBA" id="ARBA00031329"/>
    </source>
</evidence>
<evidence type="ECO:0000259" key="10">
    <source>
        <dbReference type="Pfam" id="PF00117"/>
    </source>
</evidence>
<evidence type="ECO:0000256" key="1">
    <source>
        <dbReference type="ARBA" id="ARBA00001000"/>
    </source>
</evidence>
<gene>
    <name evidence="13" type="ORF">PsYK624_159130</name>
</gene>
<dbReference type="GO" id="GO:0046656">
    <property type="term" value="P:folic acid biosynthetic process"/>
    <property type="evidence" value="ECO:0007669"/>
    <property type="project" value="UniProtKB-KW"/>
</dbReference>
<name>A0A9P3LMT0_9APHY</name>
<keyword evidence="6" id="KW-0289">Folate biosynthesis</keyword>
<evidence type="ECO:0000256" key="2">
    <source>
        <dbReference type="ARBA" id="ARBA00005009"/>
    </source>
</evidence>
<comment type="catalytic activity">
    <reaction evidence="1">
        <text>chorismate + L-glutamine = 4-amino-4-deoxychorismate + L-glutamate</text>
        <dbReference type="Rhea" id="RHEA:11672"/>
        <dbReference type="ChEBI" id="CHEBI:29748"/>
        <dbReference type="ChEBI" id="CHEBI:29985"/>
        <dbReference type="ChEBI" id="CHEBI:58359"/>
        <dbReference type="ChEBI" id="CHEBI:58406"/>
        <dbReference type="EC" id="2.6.1.85"/>
    </reaction>
</comment>
<dbReference type="Pfam" id="PF00425">
    <property type="entry name" value="Chorismate_bind"/>
    <property type="match status" value="1"/>
</dbReference>
<dbReference type="GO" id="GO:0046820">
    <property type="term" value="F:4-amino-4-deoxychorismate synthase activity"/>
    <property type="evidence" value="ECO:0007669"/>
    <property type="project" value="UniProtKB-EC"/>
</dbReference>
<feature type="domain" description="Anthranilate synthase component I N-terminal" evidence="12">
    <location>
        <begin position="276"/>
        <end position="409"/>
    </location>
</feature>
<dbReference type="NCBIfam" id="TIGR00566">
    <property type="entry name" value="trpG_papA"/>
    <property type="match status" value="1"/>
</dbReference>
<evidence type="ECO:0000259" key="12">
    <source>
        <dbReference type="Pfam" id="PF04715"/>
    </source>
</evidence>
<dbReference type="InterPro" id="IPR017926">
    <property type="entry name" value="GATASE"/>
</dbReference>
<evidence type="ECO:0000256" key="9">
    <source>
        <dbReference type="ARBA" id="ARBA00031904"/>
    </source>
</evidence>
<dbReference type="InterPro" id="IPR006805">
    <property type="entry name" value="Anth_synth_I_N"/>
</dbReference>
<evidence type="ECO:0000256" key="5">
    <source>
        <dbReference type="ARBA" id="ARBA00022679"/>
    </source>
</evidence>
<dbReference type="GO" id="GO:0005737">
    <property type="term" value="C:cytoplasm"/>
    <property type="evidence" value="ECO:0007669"/>
    <property type="project" value="TreeGrafter"/>
</dbReference>
<keyword evidence="7" id="KW-0315">Glutamine amidotransferase</keyword>
<dbReference type="GO" id="GO:0000162">
    <property type="term" value="P:L-tryptophan biosynthetic process"/>
    <property type="evidence" value="ECO:0007669"/>
    <property type="project" value="TreeGrafter"/>
</dbReference>
<dbReference type="InterPro" id="IPR005801">
    <property type="entry name" value="ADC_synthase"/>
</dbReference>
<dbReference type="CDD" id="cd01743">
    <property type="entry name" value="GATase1_Anthranilate_Synthase"/>
    <property type="match status" value="1"/>
</dbReference>
<keyword evidence="5" id="KW-0808">Transferase</keyword>
<comment type="similarity">
    <text evidence="3">In the C-terminal section; belongs to the anthranilate synthase component I family.</text>
</comment>
<evidence type="ECO:0000313" key="14">
    <source>
        <dbReference type="Proteomes" id="UP000703269"/>
    </source>
</evidence>
<comment type="caution">
    <text evidence="13">The sequence shown here is derived from an EMBL/GenBank/DDBJ whole genome shotgun (WGS) entry which is preliminary data.</text>
</comment>
<evidence type="ECO:0000256" key="3">
    <source>
        <dbReference type="ARBA" id="ARBA00005970"/>
    </source>
</evidence>
<dbReference type="PROSITE" id="PS51273">
    <property type="entry name" value="GATASE_TYPE_1"/>
    <property type="match status" value="1"/>
</dbReference>
<dbReference type="InterPro" id="IPR015890">
    <property type="entry name" value="Chorismate_C"/>
</dbReference>
<dbReference type="InterPro" id="IPR006221">
    <property type="entry name" value="TrpG/PapA_dom"/>
</dbReference>
<evidence type="ECO:0000259" key="11">
    <source>
        <dbReference type="Pfam" id="PF00425"/>
    </source>
</evidence>
<dbReference type="AlphaFoldDB" id="A0A9P3LMT0"/>
<dbReference type="SUPFAM" id="SSF56322">
    <property type="entry name" value="ADC synthase"/>
    <property type="match status" value="1"/>
</dbReference>
<dbReference type="Pfam" id="PF00117">
    <property type="entry name" value="GATase"/>
    <property type="match status" value="1"/>
</dbReference>
<dbReference type="Proteomes" id="UP000703269">
    <property type="component" value="Unassembled WGS sequence"/>
</dbReference>
<dbReference type="Gene3D" id="3.40.50.880">
    <property type="match status" value="1"/>
</dbReference>
<dbReference type="PANTHER" id="PTHR11236">
    <property type="entry name" value="AMINOBENZOATE/ANTHRANILATE SYNTHASE"/>
    <property type="match status" value="1"/>
</dbReference>
<organism evidence="13 14">
    <name type="scientific">Phanerochaete sordida</name>
    <dbReference type="NCBI Taxonomy" id="48140"/>
    <lineage>
        <taxon>Eukaryota</taxon>
        <taxon>Fungi</taxon>
        <taxon>Dikarya</taxon>
        <taxon>Basidiomycota</taxon>
        <taxon>Agaricomycotina</taxon>
        <taxon>Agaricomycetes</taxon>
        <taxon>Polyporales</taxon>
        <taxon>Phanerochaetaceae</taxon>
        <taxon>Phanerochaete</taxon>
    </lineage>
</organism>
<dbReference type="InterPro" id="IPR019999">
    <property type="entry name" value="Anth_synth_I-like"/>
</dbReference>
<dbReference type="Pfam" id="PF04715">
    <property type="entry name" value="Anth_synt_I_N"/>
    <property type="match status" value="1"/>
</dbReference>
<dbReference type="InterPro" id="IPR029062">
    <property type="entry name" value="Class_I_gatase-like"/>
</dbReference>
<proteinExistence type="inferred from homology"/>
<dbReference type="EC" id="2.6.1.85" evidence="4"/>
<dbReference type="NCBIfam" id="TIGR01823">
    <property type="entry name" value="PabB-fungal"/>
    <property type="match status" value="1"/>
</dbReference>
<evidence type="ECO:0000256" key="6">
    <source>
        <dbReference type="ARBA" id="ARBA00022909"/>
    </source>
</evidence>
<sequence length="764" mass="83331">MDSDGPRILLIDSYDSFTHNLAALCRRAIPGCLVHIVKNDTVTFTELSSVLAQFSAVIVGPGPGSPDKCEDIGVVKNIWKLPESHVLPVFGVCLGLQSLAIEFGGTLKRLNVVKHGQISTILHEGGEIFKGVGPVEAVRYHSLHVSLNGDEPLEALAWADDGEENGRVLMAVKHKTKPFWAVQYHPESVRTSGGGEEVVRNFWRLSKLWSKINGREVQPWTTAAEDLVGRPWPHIHTIPSSRTPSPNTACTVATRTVDCQGVSVPALCEALGVEEEASDFVMLDSAAQPGRHTIIGCLRPSSPRIMYRIGEPHVRVTTDGVERLEEVGKDVWTWLADFMRPRKVRGGGMKDVPFWGGLIGFLSYELGVDSLCPSLHSRLVDEHAQHPDVNLVFVERSIVLDAKAGRAYVQSLLHDDLQWLSTTASLIQHVATARASAEGGPGRKRRKTVQTRPTVALPDKDTYVERIRRTQEFLASGDSYELCLTAPTRISVPVSPDGDAAQSTSWELYKTLRRRNPAPHSAYLRLHPSTFLSSSPERFLSYSRPPAGVCQLRPIKGTVRKAPGITRAVAEEMLAGSIKEVAENLMIVDLIRHDLHGVVGDDVVVPQFCAVEEYETVWQLVSVIEGRLPAGTELDDGFDLGWDVLRQSLPPGSMTGAPKKRSVEILASLEDEPRNVYSGVFGYWDVGGGGDWSVTIRSCFKYASTEDAQIQGSTPGRGVAQAAEWRLGAGGAITALSDAEAEWEEMMAKVESVLPAFGAVAGGY</sequence>
<reference evidence="13 14" key="1">
    <citation type="submission" date="2021-08" db="EMBL/GenBank/DDBJ databases">
        <title>Draft Genome Sequence of Phanerochaete sordida strain YK-624.</title>
        <authorList>
            <person name="Mori T."/>
            <person name="Dohra H."/>
            <person name="Suzuki T."/>
            <person name="Kawagishi H."/>
            <person name="Hirai H."/>
        </authorList>
    </citation>
    <scope>NUCLEOTIDE SEQUENCE [LARGE SCALE GENOMIC DNA]</scope>
    <source>
        <strain evidence="13 14">YK-624</strain>
    </source>
</reference>
<feature type="domain" description="Glutamine amidotransferase" evidence="10">
    <location>
        <begin position="9"/>
        <end position="202"/>
    </location>
</feature>
<dbReference type="EMBL" id="BPQB01000115">
    <property type="protein sequence ID" value="GJE99642.1"/>
    <property type="molecule type" value="Genomic_DNA"/>
</dbReference>
<dbReference type="OrthoDB" id="64220at2759"/>
<dbReference type="GO" id="GO:0008153">
    <property type="term" value="P:4-aminobenzoate biosynthetic process"/>
    <property type="evidence" value="ECO:0007669"/>
    <property type="project" value="TreeGrafter"/>
</dbReference>
<dbReference type="InterPro" id="IPR010117">
    <property type="entry name" value="PabB_fungal"/>
</dbReference>
<dbReference type="SUPFAM" id="SSF52317">
    <property type="entry name" value="Class I glutamine amidotransferase-like"/>
    <property type="match status" value="1"/>
</dbReference>
<keyword evidence="14" id="KW-1185">Reference proteome</keyword>
<dbReference type="PANTHER" id="PTHR11236:SF18">
    <property type="entry name" value="AMINODEOXYCHORISMATE SYNTHASE"/>
    <property type="match status" value="1"/>
</dbReference>
<evidence type="ECO:0000256" key="7">
    <source>
        <dbReference type="ARBA" id="ARBA00022962"/>
    </source>
</evidence>
<protein>
    <recommendedName>
        <fullName evidence="4">aminodeoxychorismate synthase</fullName>
        <ecNumber evidence="4">2.6.1.85</ecNumber>
    </recommendedName>
    <alternativeName>
        <fullName evidence="8">Para-aminobenzoate synthase</fullName>
    </alternativeName>
    <alternativeName>
        <fullName evidence="9">p-aminobenzoic acid synthase</fullName>
    </alternativeName>
</protein>
<feature type="domain" description="Chorismate-utilising enzyme C-terminal" evidence="11">
    <location>
        <begin position="460"/>
        <end position="749"/>
    </location>
</feature>
<dbReference type="PRINTS" id="PR00097">
    <property type="entry name" value="ANTSNTHASEII"/>
</dbReference>
<dbReference type="Gene3D" id="3.60.120.10">
    <property type="entry name" value="Anthranilate synthase"/>
    <property type="match status" value="1"/>
</dbReference>
<evidence type="ECO:0000313" key="13">
    <source>
        <dbReference type="EMBL" id="GJE99642.1"/>
    </source>
</evidence>